<keyword evidence="5" id="KW-0675">Receptor</keyword>
<dbReference type="OrthoDB" id="1264254at2"/>
<dbReference type="InterPro" id="IPR036942">
    <property type="entry name" value="Beta-barrel_TonB_sf"/>
</dbReference>
<reference evidence="6" key="1">
    <citation type="submission" date="2017-02" db="EMBL/GenBank/DDBJ databases">
        <authorList>
            <person name="Varghese N."/>
            <person name="Submissions S."/>
        </authorList>
    </citation>
    <scope>NUCLEOTIDE SEQUENCE [LARGE SCALE GENOMIC DNA]</scope>
    <source>
        <strain evidence="6">DSM 22385</strain>
    </source>
</reference>
<dbReference type="Gene3D" id="2.40.170.20">
    <property type="entry name" value="TonB-dependent receptor, beta-barrel domain"/>
    <property type="match status" value="1"/>
</dbReference>
<evidence type="ECO:0000256" key="3">
    <source>
        <dbReference type="ARBA" id="ARBA00023237"/>
    </source>
</evidence>
<dbReference type="STRING" id="572036.SAMN05661099_0211"/>
<keyword evidence="4" id="KW-0732">Signal</keyword>
<keyword evidence="2" id="KW-0472">Membrane</keyword>
<keyword evidence="3" id="KW-0998">Cell outer membrane</keyword>
<proteinExistence type="predicted"/>
<feature type="chain" id="PRO_5013318579" evidence="4">
    <location>
        <begin position="24"/>
        <end position="554"/>
    </location>
</feature>
<sequence length="554" mass="61206">MKIPFLKYAFLVCFSTLSVSVMGQDKPNPTPPSGTLTEEIEVVRPYKPVLADAVKIRRSPDLKNEQPYKAALTYNIIDKKLELNSNIKELEAQKMVDEKEVVLRNNYAKAAAGSSGTTLGEVYVNTGRDQGLQAGAFFKHLSQQGDQERQQFSTQQLGLFGRTVSDSYSLSGKLMYDRRSTYFYGFNPVSSATVNMDKQRFGTIIGQAELINNFTESSPLDYALNIKAYQFSNIDEGRESSVVLGGSVNKAMNLLNFGLNASADFTAVKDEAYKMGNSILRANPYVKLQGKAFSLNIGANIVQEFGDRSRTNVFPAVSAEIPVVTDYAILFGGVNGDVLKTSLRDLATENPYLSKNISIANSIEKMNIYAGIKGNAGAEFGYKVLGFYKTVEDLLLFVNNPTTINRFDAIYDNGESKIFGLNGQVNVKASEILSLTGKAEIYNYELASENEAWFKPTLRFSSNARFDLNEKVIIDGELLFQGETTAKFPGPASGPVNIVNIKSFMDISAGAEYRVNNKFGVFLRANNLLGKSYQKYLYYPKLGMNLFGGVNYSF</sequence>
<protein>
    <submittedName>
        <fullName evidence="5">TonB dependent receptor</fullName>
    </submittedName>
</protein>
<feature type="signal peptide" evidence="4">
    <location>
        <begin position="1"/>
        <end position="23"/>
    </location>
</feature>
<evidence type="ECO:0000256" key="4">
    <source>
        <dbReference type="SAM" id="SignalP"/>
    </source>
</evidence>
<accession>A0A1T5A1N8</accession>
<dbReference type="EMBL" id="FUYR01000001">
    <property type="protein sequence ID" value="SKB28888.1"/>
    <property type="molecule type" value="Genomic_DNA"/>
</dbReference>
<evidence type="ECO:0000256" key="1">
    <source>
        <dbReference type="ARBA" id="ARBA00004442"/>
    </source>
</evidence>
<dbReference type="Proteomes" id="UP000189981">
    <property type="component" value="Unassembled WGS sequence"/>
</dbReference>
<dbReference type="AlphaFoldDB" id="A0A1T5A1N8"/>
<comment type="subcellular location">
    <subcellularLocation>
        <location evidence="1">Cell outer membrane</location>
    </subcellularLocation>
</comment>
<gene>
    <name evidence="5" type="ORF">SAMN05661099_0211</name>
</gene>
<evidence type="ECO:0000256" key="2">
    <source>
        <dbReference type="ARBA" id="ARBA00023136"/>
    </source>
</evidence>
<dbReference type="GO" id="GO:0009279">
    <property type="term" value="C:cell outer membrane"/>
    <property type="evidence" value="ECO:0007669"/>
    <property type="project" value="UniProtKB-SubCell"/>
</dbReference>
<organism evidence="5 6">
    <name type="scientific">Daejeonella lutea</name>
    <dbReference type="NCBI Taxonomy" id="572036"/>
    <lineage>
        <taxon>Bacteria</taxon>
        <taxon>Pseudomonadati</taxon>
        <taxon>Bacteroidota</taxon>
        <taxon>Sphingobacteriia</taxon>
        <taxon>Sphingobacteriales</taxon>
        <taxon>Sphingobacteriaceae</taxon>
        <taxon>Daejeonella</taxon>
    </lineage>
</organism>
<keyword evidence="6" id="KW-1185">Reference proteome</keyword>
<evidence type="ECO:0000313" key="6">
    <source>
        <dbReference type="Proteomes" id="UP000189981"/>
    </source>
</evidence>
<dbReference type="RefSeq" id="WP_139377334.1">
    <property type="nucleotide sequence ID" value="NZ_FUYR01000001.1"/>
</dbReference>
<dbReference type="SUPFAM" id="SSF56935">
    <property type="entry name" value="Porins"/>
    <property type="match status" value="1"/>
</dbReference>
<evidence type="ECO:0000313" key="5">
    <source>
        <dbReference type="EMBL" id="SKB28888.1"/>
    </source>
</evidence>
<name>A0A1T5A1N8_9SPHI</name>